<name>A0A1F4Q0C2_UNCSA</name>
<dbReference type="Gene3D" id="3.40.50.300">
    <property type="entry name" value="P-loop containing nucleotide triphosphate hydrolases"/>
    <property type="match status" value="1"/>
</dbReference>
<reference evidence="2 3" key="1">
    <citation type="journal article" date="2016" name="Nat. Commun.">
        <title>Thousands of microbial genomes shed light on interconnected biogeochemical processes in an aquifer system.</title>
        <authorList>
            <person name="Anantharaman K."/>
            <person name="Brown C.T."/>
            <person name="Hug L.A."/>
            <person name="Sharon I."/>
            <person name="Castelle C.J."/>
            <person name="Probst A.J."/>
            <person name="Thomas B.C."/>
            <person name="Singh A."/>
            <person name="Wilkins M.J."/>
            <person name="Karaoz U."/>
            <person name="Brodie E.L."/>
            <person name="Williams K.H."/>
            <person name="Hubbard S.S."/>
            <person name="Banfield J.F."/>
        </authorList>
    </citation>
    <scope>NUCLEOTIDE SEQUENCE [LARGE SCALE GENOMIC DNA]</scope>
</reference>
<dbReference type="InterPro" id="IPR027417">
    <property type="entry name" value="P-loop_NTPase"/>
</dbReference>
<dbReference type="InterPro" id="IPR001270">
    <property type="entry name" value="ClpA/B"/>
</dbReference>
<dbReference type="PANTHER" id="PTHR48102">
    <property type="entry name" value="ATP-DEPENDENT CLP PROTEASE ATP-BINDING SUBUNIT CLPX-LIKE, MITOCHONDRIAL-RELATED"/>
    <property type="match status" value="1"/>
</dbReference>
<dbReference type="SUPFAM" id="SSF52540">
    <property type="entry name" value="P-loop containing nucleoside triphosphate hydrolases"/>
    <property type="match status" value="1"/>
</dbReference>
<evidence type="ECO:0000259" key="1">
    <source>
        <dbReference type="SMART" id="SM00382"/>
    </source>
</evidence>
<dbReference type="InterPro" id="IPR050052">
    <property type="entry name" value="ATP-dep_Clp_protease_ClpX"/>
</dbReference>
<dbReference type="PANTHER" id="PTHR48102:SF7">
    <property type="entry name" value="ATP-DEPENDENT CLP PROTEASE ATP-BINDING SUBUNIT CLPX-LIKE, MITOCHONDRIAL"/>
    <property type="match status" value="1"/>
</dbReference>
<protein>
    <recommendedName>
        <fullName evidence="1">AAA+ ATPase domain-containing protein</fullName>
    </recommendedName>
</protein>
<dbReference type="GO" id="GO:0005524">
    <property type="term" value="F:ATP binding"/>
    <property type="evidence" value="ECO:0007669"/>
    <property type="project" value="InterPro"/>
</dbReference>
<dbReference type="Pfam" id="PF07724">
    <property type="entry name" value="AAA_2"/>
    <property type="match status" value="1"/>
</dbReference>
<dbReference type="AlphaFoldDB" id="A0A1F4Q0C2"/>
<dbReference type="SMART" id="SM00382">
    <property type="entry name" value="AAA"/>
    <property type="match status" value="1"/>
</dbReference>
<dbReference type="GO" id="GO:0051603">
    <property type="term" value="P:proteolysis involved in protein catabolic process"/>
    <property type="evidence" value="ECO:0007669"/>
    <property type="project" value="TreeGrafter"/>
</dbReference>
<dbReference type="InterPro" id="IPR003959">
    <property type="entry name" value="ATPase_AAA_core"/>
</dbReference>
<proteinExistence type="predicted"/>
<dbReference type="Proteomes" id="UP000178724">
    <property type="component" value="Unassembled WGS sequence"/>
</dbReference>
<sequence>MSEKELLSAEDIARAFDGLVAPEKEPAGGRRENLTRQEKLFADDPVIPPSKICEELNKTVLGQAEAKKSLSVILYQHLKRYALAREGKQLPKTNALLIGPSGCGKTMLAKALADIAEVPYLKLDATNFTQRGYRGGMHAEQIVDLLRASAKEQRRQAQWAIVFIDEIDKIRNCWGCDDDFAGSGVQQDLLPIIDGGEVYYEPDHTEYDREKFNFSNVLFIFGGAFGRLAEKEEINNKDLVRYGFIPEFANRLGNIIRLEPLDGEAVKQLIRQEVEEYNFYVPISGEEAGVYTEIIHLIVTASKAHEAMGGRCVGPLVRRFFEDRMFDIGKQEANNNGKEKS</sequence>
<accession>A0A1F4Q0C2</accession>
<comment type="caution">
    <text evidence="2">The sequence shown here is derived from an EMBL/GenBank/DDBJ whole genome shotgun (WGS) entry which is preliminary data.</text>
</comment>
<evidence type="ECO:0000313" key="2">
    <source>
        <dbReference type="EMBL" id="OGB89310.1"/>
    </source>
</evidence>
<feature type="domain" description="AAA+ ATPase" evidence="1">
    <location>
        <begin position="91"/>
        <end position="332"/>
    </location>
</feature>
<dbReference type="GO" id="GO:0016887">
    <property type="term" value="F:ATP hydrolysis activity"/>
    <property type="evidence" value="ECO:0007669"/>
    <property type="project" value="InterPro"/>
</dbReference>
<dbReference type="PRINTS" id="PR00300">
    <property type="entry name" value="CLPPROTEASEA"/>
</dbReference>
<dbReference type="EMBL" id="METM01000027">
    <property type="protein sequence ID" value="OGB89310.1"/>
    <property type="molecule type" value="Genomic_DNA"/>
</dbReference>
<dbReference type="InterPro" id="IPR003593">
    <property type="entry name" value="AAA+_ATPase"/>
</dbReference>
<organism evidence="2 3">
    <name type="scientific">candidate division WOR-1 bacterium RIFCSPHIGHO2_01_FULL_53_15</name>
    <dbReference type="NCBI Taxonomy" id="1802564"/>
    <lineage>
        <taxon>Bacteria</taxon>
        <taxon>Bacillati</taxon>
        <taxon>Saganbacteria</taxon>
    </lineage>
</organism>
<gene>
    <name evidence="2" type="ORF">A2625_03995</name>
</gene>
<evidence type="ECO:0000313" key="3">
    <source>
        <dbReference type="Proteomes" id="UP000178724"/>
    </source>
</evidence>